<feature type="compositionally biased region" description="Acidic residues" evidence="4">
    <location>
        <begin position="38"/>
        <end position="78"/>
    </location>
</feature>
<protein>
    <submittedName>
        <fullName evidence="6">Transcription factor SPT8</fullName>
    </submittedName>
</protein>
<gene>
    <name evidence="6" type="ORF">B9G98_01124</name>
</gene>
<evidence type="ECO:0000256" key="1">
    <source>
        <dbReference type="ARBA" id="ARBA00022574"/>
    </source>
</evidence>
<evidence type="ECO:0000256" key="3">
    <source>
        <dbReference type="PROSITE-ProRule" id="PRU00221"/>
    </source>
</evidence>
<dbReference type="PROSITE" id="PS50082">
    <property type="entry name" value="WD_REPEATS_2"/>
    <property type="match status" value="1"/>
</dbReference>
<feature type="repeat" description="WD" evidence="3">
    <location>
        <begin position="252"/>
        <end position="293"/>
    </location>
</feature>
<evidence type="ECO:0000259" key="5">
    <source>
        <dbReference type="Pfam" id="PF23798"/>
    </source>
</evidence>
<dbReference type="RefSeq" id="XP_024663450.1">
    <property type="nucleotide sequence ID" value="XM_024807682.1"/>
</dbReference>
<proteinExistence type="predicted"/>
<feature type="compositionally biased region" description="Low complexity" evidence="4">
    <location>
        <begin position="339"/>
        <end position="349"/>
    </location>
</feature>
<organism evidence="6 7">
    <name type="scientific">Wickerhamiella sorbophila</name>
    <dbReference type="NCBI Taxonomy" id="45607"/>
    <lineage>
        <taxon>Eukaryota</taxon>
        <taxon>Fungi</taxon>
        <taxon>Dikarya</taxon>
        <taxon>Ascomycota</taxon>
        <taxon>Saccharomycotina</taxon>
        <taxon>Dipodascomycetes</taxon>
        <taxon>Dipodascales</taxon>
        <taxon>Trichomonascaceae</taxon>
        <taxon>Wickerhamiella</taxon>
    </lineage>
</organism>
<dbReference type="InterPro" id="IPR015943">
    <property type="entry name" value="WD40/YVTN_repeat-like_dom_sf"/>
</dbReference>
<dbReference type="OrthoDB" id="10260946at2759"/>
<evidence type="ECO:0000256" key="4">
    <source>
        <dbReference type="SAM" id="MobiDB-lite"/>
    </source>
</evidence>
<dbReference type="Pfam" id="PF23798">
    <property type="entry name" value="Beta-prop_SPT8"/>
    <property type="match status" value="1"/>
</dbReference>
<name>A0A2T0FEV5_9ASCO</name>
<dbReference type="InterPro" id="IPR057544">
    <property type="entry name" value="Beta-prop_SPT8"/>
</dbReference>
<feature type="compositionally biased region" description="Acidic residues" evidence="4">
    <location>
        <begin position="328"/>
        <end position="338"/>
    </location>
</feature>
<dbReference type="Gene3D" id="2.130.10.10">
    <property type="entry name" value="YVTN repeat-like/Quinoprotein amine dehydrogenase"/>
    <property type="match status" value="2"/>
</dbReference>
<feature type="region of interest" description="Disordered" evidence="4">
    <location>
        <begin position="1"/>
        <end position="86"/>
    </location>
</feature>
<dbReference type="PROSITE" id="PS50294">
    <property type="entry name" value="WD_REPEATS_REGION"/>
    <property type="match status" value="1"/>
</dbReference>
<accession>A0A2T0FEV5</accession>
<keyword evidence="1 3" id="KW-0853">WD repeat</keyword>
<feature type="region of interest" description="Disordered" evidence="4">
    <location>
        <begin position="317"/>
        <end position="354"/>
    </location>
</feature>
<dbReference type="SMART" id="SM00320">
    <property type="entry name" value="WD40"/>
    <property type="match status" value="5"/>
</dbReference>
<dbReference type="AlphaFoldDB" id="A0A2T0FEV5"/>
<evidence type="ECO:0000256" key="2">
    <source>
        <dbReference type="ARBA" id="ARBA00022737"/>
    </source>
</evidence>
<keyword evidence="2" id="KW-0677">Repeat</keyword>
<reference evidence="6 7" key="1">
    <citation type="submission" date="2017-04" db="EMBL/GenBank/DDBJ databases">
        <title>Genome sequencing of [Candida] sorbophila.</title>
        <authorList>
            <person name="Ahn J.O."/>
        </authorList>
    </citation>
    <scope>NUCLEOTIDE SEQUENCE [LARGE SCALE GENOMIC DNA]</scope>
    <source>
        <strain evidence="6 7">DS02</strain>
    </source>
</reference>
<dbReference type="Proteomes" id="UP000238350">
    <property type="component" value="Unassembled WGS sequence"/>
</dbReference>
<dbReference type="EMBL" id="NDIQ01000001">
    <property type="protein sequence ID" value="PRT53504.1"/>
    <property type="molecule type" value="Genomic_DNA"/>
</dbReference>
<dbReference type="PANTHER" id="PTHR19848">
    <property type="entry name" value="WD40 REPEAT PROTEIN"/>
    <property type="match status" value="1"/>
</dbReference>
<dbReference type="GeneID" id="36514873"/>
<dbReference type="InterPro" id="IPR036322">
    <property type="entry name" value="WD40_repeat_dom_sf"/>
</dbReference>
<feature type="compositionally biased region" description="Acidic residues" evidence="4">
    <location>
        <begin position="1"/>
        <end position="31"/>
    </location>
</feature>
<comment type="caution">
    <text evidence="6">The sequence shown here is derived from an EMBL/GenBank/DDBJ whole genome shotgun (WGS) entry which is preliminary data.</text>
</comment>
<keyword evidence="7" id="KW-1185">Reference proteome</keyword>
<dbReference type="PANTHER" id="PTHR19848:SF8">
    <property type="entry name" value="F-BOX AND WD REPEAT DOMAIN CONTAINING 7"/>
    <property type="match status" value="1"/>
</dbReference>
<feature type="domain" description="Transcription factor spt8 beta-propeller" evidence="5">
    <location>
        <begin position="117"/>
        <end position="509"/>
    </location>
</feature>
<sequence>MELYNEDDLFEDAEDDNEEPDGVADASEEQAGDVMAENSDDEMEMGEDDDEDDDDEEDDDGEAGQEEVGDAEEPEDSAPIDIPTLKAPTEEIEVTATKFRDRYPVKPDQSLLDAKVYDVVPTMAFVHGCSVFSMDASWGGKWFFTGGEDGFIRRYNLADTVNGKQTLTVGQRHAFSDSVTKAGVLTSYFENEQPLPKLEYKPDAENNYMPKLSPVFSLAVQSEALWLCSGLQSGGISIVSTRYGEGNIIAYLDGHKNTVSELRLSGQETHLLSGSWDKTVKYWDLEGGKVVHTYSNMNGQVSTIAWQPVGGPLLQPDDDKSMGSLFGSDEEPAEEAGNNEETTTAKENTGSSFLSTTMTGHVDVWDTRSTSVCLQTAGSTAPPWCMSACWSVDGKLIYAGRRNSTVEEYDVRKASTPVRSLKFPQISGAVTCVLAMPNGRGLMCASSDNVRLYDLQASDKRTPFVLVPGYHGSLIGRMYLDPSGRYLITASGGRGWLESGGDVVLGYEISRES</sequence>
<evidence type="ECO:0000313" key="6">
    <source>
        <dbReference type="EMBL" id="PRT53504.1"/>
    </source>
</evidence>
<dbReference type="STRING" id="45607.A0A2T0FEV5"/>
<evidence type="ECO:0000313" key="7">
    <source>
        <dbReference type="Proteomes" id="UP000238350"/>
    </source>
</evidence>
<dbReference type="InterPro" id="IPR001680">
    <property type="entry name" value="WD40_rpt"/>
</dbReference>
<dbReference type="SUPFAM" id="SSF50978">
    <property type="entry name" value="WD40 repeat-like"/>
    <property type="match status" value="1"/>
</dbReference>